<protein>
    <submittedName>
        <fullName evidence="1">Uncharacterized protein</fullName>
    </submittedName>
</protein>
<evidence type="ECO:0000313" key="2">
    <source>
        <dbReference type="Proteomes" id="UP000801864"/>
    </source>
</evidence>
<comment type="caution">
    <text evidence="1">The sequence shown here is derived from an EMBL/GenBank/DDBJ whole genome shotgun (WGS) entry which is preliminary data.</text>
</comment>
<evidence type="ECO:0000313" key="1">
    <source>
        <dbReference type="EMBL" id="KAF3068175.1"/>
    </source>
</evidence>
<organism evidence="1 2">
    <name type="scientific">Trichoderma lentiforme</name>
    <dbReference type="NCBI Taxonomy" id="1567552"/>
    <lineage>
        <taxon>Eukaryota</taxon>
        <taxon>Fungi</taxon>
        <taxon>Dikarya</taxon>
        <taxon>Ascomycota</taxon>
        <taxon>Pezizomycotina</taxon>
        <taxon>Sordariomycetes</taxon>
        <taxon>Hypocreomycetidae</taxon>
        <taxon>Hypocreales</taxon>
        <taxon>Hypocreaceae</taxon>
        <taxon>Trichoderma</taxon>
    </lineage>
</organism>
<dbReference type="EMBL" id="QLNT01000014">
    <property type="protein sequence ID" value="KAF3068175.1"/>
    <property type="molecule type" value="Genomic_DNA"/>
</dbReference>
<keyword evidence="2" id="KW-1185">Reference proteome</keyword>
<reference evidence="1 2" key="1">
    <citation type="submission" date="2018-06" db="EMBL/GenBank/DDBJ databases">
        <title>Genome analysis of cellulolytic fungus Trichoderma lentiforme CFAM-422.</title>
        <authorList>
            <person name="Steindorff A.S."/>
            <person name="Formighieri E.F."/>
            <person name="Midorikawa G.E.O."/>
            <person name="Tamietti M.S."/>
            <person name="Ramos E.Z."/>
            <person name="Silva A.S."/>
            <person name="Bon E.P.S."/>
            <person name="Mendes T.D."/>
            <person name="Damaso M.C.T."/>
            <person name="Favaro L.C.L."/>
        </authorList>
    </citation>
    <scope>NUCLEOTIDE SEQUENCE [LARGE SCALE GENOMIC DNA]</scope>
    <source>
        <strain evidence="1 2">CFAM-422</strain>
    </source>
</reference>
<accession>A0A9P5CD11</accession>
<sequence>MPGIVDGSSFTFNDTEAGDDAFWDAIGAFHALLPGFVDSGSSVLYTCTLALTEFALAPIAMPDAKNLAGTTALMKPFLDNLARIDFQH</sequence>
<dbReference type="AlphaFoldDB" id="A0A9P5CD11"/>
<dbReference type="Proteomes" id="UP000801864">
    <property type="component" value="Unassembled WGS sequence"/>
</dbReference>
<gene>
    <name evidence="1" type="ORF">CFAM422_008017</name>
</gene>
<name>A0A9P5CD11_9HYPO</name>
<proteinExistence type="predicted"/>